<dbReference type="Pfam" id="PF04199">
    <property type="entry name" value="Cyclase"/>
    <property type="match status" value="1"/>
</dbReference>
<keyword evidence="6" id="KW-0479">Metal-binding</keyword>
<dbReference type="Proteomes" id="UP000664277">
    <property type="component" value="Unassembled WGS sequence"/>
</dbReference>
<dbReference type="AlphaFoldDB" id="A0A8J7P8X1"/>
<comment type="function">
    <text evidence="2">Catalyzes the hydrolysis of N-formyl-L-kynurenine to L-kynurenine, the second step in the kynurenine pathway of tryptophan degradation.</text>
</comment>
<evidence type="ECO:0000256" key="11">
    <source>
        <dbReference type="ARBA" id="ARBA00060547"/>
    </source>
</evidence>
<dbReference type="GO" id="GO:0019441">
    <property type="term" value="P:L-tryptophan catabolic process to kynurenine"/>
    <property type="evidence" value="ECO:0007669"/>
    <property type="project" value="InterPro"/>
</dbReference>
<keyword evidence="8" id="KW-0862">Zinc</keyword>
<dbReference type="PANTHER" id="PTHR31118:SF32">
    <property type="entry name" value="KYNURENINE FORMAMIDASE"/>
    <property type="match status" value="1"/>
</dbReference>
<comment type="pathway">
    <text evidence="11">Amino-acid degradation; L-tryptophan degradation via kynurenine pathway; L-kynurenine from L-tryptophan: step 2/2.</text>
</comment>
<evidence type="ECO:0000256" key="10">
    <source>
        <dbReference type="ARBA" id="ARBA00048496"/>
    </source>
</evidence>
<evidence type="ECO:0000256" key="5">
    <source>
        <dbReference type="ARBA" id="ARBA00014889"/>
    </source>
</evidence>
<dbReference type="FunFam" id="3.50.30.50:FF:000001">
    <property type="entry name" value="Kynurenine formamidase"/>
    <property type="match status" value="1"/>
</dbReference>
<organism evidence="12 13">
    <name type="scientific">Candidatus Obscuribacter phosphatis</name>
    <dbReference type="NCBI Taxonomy" id="1906157"/>
    <lineage>
        <taxon>Bacteria</taxon>
        <taxon>Bacillati</taxon>
        <taxon>Candidatus Melainabacteria</taxon>
        <taxon>Candidatus Obscuribacterales</taxon>
        <taxon>Candidatus Obscuribacteraceae</taxon>
        <taxon>Candidatus Obscuribacter</taxon>
    </lineage>
</organism>
<evidence type="ECO:0000256" key="1">
    <source>
        <dbReference type="ARBA" id="ARBA00001947"/>
    </source>
</evidence>
<evidence type="ECO:0000313" key="13">
    <source>
        <dbReference type="Proteomes" id="UP000664277"/>
    </source>
</evidence>
<evidence type="ECO:0000256" key="7">
    <source>
        <dbReference type="ARBA" id="ARBA00022801"/>
    </source>
</evidence>
<dbReference type="InterPro" id="IPR007325">
    <property type="entry name" value="KFase/CYL"/>
</dbReference>
<evidence type="ECO:0000256" key="6">
    <source>
        <dbReference type="ARBA" id="ARBA00022723"/>
    </source>
</evidence>
<comment type="catalytic activity">
    <reaction evidence="10">
        <text>N-formyl-L-kynurenine + H2O = L-kynurenine + formate + H(+)</text>
        <dbReference type="Rhea" id="RHEA:13009"/>
        <dbReference type="ChEBI" id="CHEBI:15377"/>
        <dbReference type="ChEBI" id="CHEBI:15378"/>
        <dbReference type="ChEBI" id="CHEBI:15740"/>
        <dbReference type="ChEBI" id="CHEBI:57959"/>
        <dbReference type="ChEBI" id="CHEBI:58629"/>
        <dbReference type="EC" id="3.5.1.9"/>
    </reaction>
</comment>
<gene>
    <name evidence="12" type="ORF">J0M35_11385</name>
</gene>
<name>A0A8J7P8X1_9BACT</name>
<dbReference type="GO" id="GO:0046872">
    <property type="term" value="F:metal ion binding"/>
    <property type="evidence" value="ECO:0007669"/>
    <property type="project" value="UniProtKB-KW"/>
</dbReference>
<keyword evidence="9" id="KW-0823">Tryptophan catabolism</keyword>
<dbReference type="SUPFAM" id="SSF102198">
    <property type="entry name" value="Putative cyclase"/>
    <property type="match status" value="1"/>
</dbReference>
<comment type="subunit">
    <text evidence="3">Homodimer.</text>
</comment>
<dbReference type="PANTHER" id="PTHR31118">
    <property type="entry name" value="CYCLASE-LIKE PROTEIN 2"/>
    <property type="match status" value="1"/>
</dbReference>
<dbReference type="EMBL" id="JAFLCK010000015">
    <property type="protein sequence ID" value="MBN8660961.1"/>
    <property type="molecule type" value="Genomic_DNA"/>
</dbReference>
<accession>A0A8J7P8X1</accession>
<evidence type="ECO:0000256" key="3">
    <source>
        <dbReference type="ARBA" id="ARBA00011738"/>
    </source>
</evidence>
<comment type="cofactor">
    <cofactor evidence="1">
        <name>Zn(2+)</name>
        <dbReference type="ChEBI" id="CHEBI:29105"/>
    </cofactor>
</comment>
<evidence type="ECO:0000256" key="9">
    <source>
        <dbReference type="ARBA" id="ARBA00023079"/>
    </source>
</evidence>
<dbReference type="Gene3D" id="3.50.30.50">
    <property type="entry name" value="Putative cyclase"/>
    <property type="match status" value="1"/>
</dbReference>
<sequence>MKKSSLSFNRIIDISQPVSSRTACFPGDVPFSKRVTLSYQESGVINLTAFTMSPHVGSHADAPVHIKGDLSDQSLGAAAMKLSAFLGTVLVIDLTRLANQVEDSENEAQDWREEIGGEHLGEIKARIASLLKQFDLQMPERVLFKTLTKVAPEQFEASYAYIGTETAKYLAQEKTKLVGLDTPSVDHINAKVLATHHILEEAGMVWLENLDLSEVEEGVYQLIALPLKMEELEASPLRAVLLA</sequence>
<reference evidence="12" key="1">
    <citation type="submission" date="2021-02" db="EMBL/GenBank/DDBJ databases">
        <title>Genome-Resolved Metagenomics of a Microbial Community Performing Photosynthetic Biological Nutrient Removal.</title>
        <authorList>
            <person name="Mcdaniel E.A."/>
        </authorList>
    </citation>
    <scope>NUCLEOTIDE SEQUENCE</scope>
    <source>
        <strain evidence="12">UWPOB_OBS1</strain>
    </source>
</reference>
<protein>
    <recommendedName>
        <fullName evidence="5">Kynurenine formamidase</fullName>
        <ecNumber evidence="4">3.5.1.9</ecNumber>
    </recommendedName>
</protein>
<evidence type="ECO:0000313" key="12">
    <source>
        <dbReference type="EMBL" id="MBN8660961.1"/>
    </source>
</evidence>
<evidence type="ECO:0000256" key="8">
    <source>
        <dbReference type="ARBA" id="ARBA00022833"/>
    </source>
</evidence>
<evidence type="ECO:0000256" key="4">
    <source>
        <dbReference type="ARBA" id="ARBA00012930"/>
    </source>
</evidence>
<dbReference type="InterPro" id="IPR037175">
    <property type="entry name" value="KFase_sf"/>
</dbReference>
<dbReference type="EC" id="3.5.1.9" evidence="4"/>
<evidence type="ECO:0000256" key="2">
    <source>
        <dbReference type="ARBA" id="ARBA00002204"/>
    </source>
</evidence>
<dbReference type="GO" id="GO:0004061">
    <property type="term" value="F:arylformamidase activity"/>
    <property type="evidence" value="ECO:0007669"/>
    <property type="project" value="UniProtKB-EC"/>
</dbReference>
<comment type="caution">
    <text evidence="12">The sequence shown here is derived from an EMBL/GenBank/DDBJ whole genome shotgun (WGS) entry which is preliminary data.</text>
</comment>
<keyword evidence="7" id="KW-0378">Hydrolase</keyword>
<proteinExistence type="predicted"/>